<dbReference type="Gene3D" id="3.40.50.720">
    <property type="entry name" value="NAD(P)-binding Rossmann-like Domain"/>
    <property type="match status" value="1"/>
</dbReference>
<gene>
    <name evidence="3" type="ORF">BDN71DRAFT_1529568</name>
</gene>
<dbReference type="InterPro" id="IPR013944">
    <property type="entry name" value="OxRdtase_put_C"/>
</dbReference>
<evidence type="ECO:0000259" key="1">
    <source>
        <dbReference type="Pfam" id="PF01408"/>
    </source>
</evidence>
<evidence type="ECO:0000313" key="4">
    <source>
        <dbReference type="Proteomes" id="UP000807025"/>
    </source>
</evidence>
<dbReference type="PANTHER" id="PTHR43249:SF1">
    <property type="entry name" value="D-GLUCOSIDE 3-DEHYDROGENASE"/>
    <property type="match status" value="1"/>
</dbReference>
<feature type="domain" description="Gfo/Idh/MocA-like oxidoreductase N-terminal" evidence="1">
    <location>
        <begin position="58"/>
        <end position="213"/>
    </location>
</feature>
<evidence type="ECO:0000259" key="2">
    <source>
        <dbReference type="Pfam" id="PF08635"/>
    </source>
</evidence>
<reference evidence="3" key="1">
    <citation type="submission" date="2020-11" db="EMBL/GenBank/DDBJ databases">
        <authorList>
            <consortium name="DOE Joint Genome Institute"/>
            <person name="Ahrendt S."/>
            <person name="Riley R."/>
            <person name="Andreopoulos W."/>
            <person name="Labutti K."/>
            <person name="Pangilinan J."/>
            <person name="Ruiz-Duenas F.J."/>
            <person name="Barrasa J.M."/>
            <person name="Sanchez-Garcia M."/>
            <person name="Camarero S."/>
            <person name="Miyauchi S."/>
            <person name="Serrano A."/>
            <person name="Linde D."/>
            <person name="Babiker R."/>
            <person name="Drula E."/>
            <person name="Ayuso-Fernandez I."/>
            <person name="Pacheco R."/>
            <person name="Padilla G."/>
            <person name="Ferreira P."/>
            <person name="Barriuso J."/>
            <person name="Kellner H."/>
            <person name="Castanera R."/>
            <person name="Alfaro M."/>
            <person name="Ramirez L."/>
            <person name="Pisabarro A.G."/>
            <person name="Kuo A."/>
            <person name="Tritt A."/>
            <person name="Lipzen A."/>
            <person name="He G."/>
            <person name="Yan M."/>
            <person name="Ng V."/>
            <person name="Cullen D."/>
            <person name="Martin F."/>
            <person name="Rosso M.-N."/>
            <person name="Henrissat B."/>
            <person name="Hibbett D."/>
            <person name="Martinez A.T."/>
            <person name="Grigoriev I.V."/>
        </authorList>
    </citation>
    <scope>NUCLEOTIDE SEQUENCE</scope>
    <source>
        <strain evidence="3">ATCC 90797</strain>
    </source>
</reference>
<sequence>MNGQPPLPNAPFHHRRSERRLSQMARNRPILPTRRPSIDPARLVPMDKIVRLKGKADFKVVFIGAGNIMFGSCSDEGPWNHSFRLEHKLGRRLKVDAIIDPNIERAMSVLQEKCDMFVVSAYEDTRVFRTLEEYTQAMVNQEKPHAFVVGSPAQFRGTMKLGRDVEMQILRDFPGVAIFVEKPVATGPLSEIDDVFTVSKILSESGTLCSVGYMLRYLRAVQKMKQIIEDNDLTVMATVARYATAYESINKLDWWDKSKSHGPIVEQGTHFCDLTRYFGGDVDISSVSAHSLDWDEKAGRLSKMNIDESKIAPDNRIPRVTAATWKYDNGAVGSFTHMVALQGSNYSCEFEVYTDGYELKLVNPYVQPALIIRQPGDDHESKLRFPDDDPFFSEISNFVDLVEDVKDSNSSPPEILSSYEDACRSYELSWAIREASERSRDDRLEALELARPKANGKVNGVH</sequence>
<feature type="domain" description="Oxidoreductase putative C-terminal" evidence="2">
    <location>
        <begin position="216"/>
        <end position="357"/>
    </location>
</feature>
<dbReference type="InterPro" id="IPR000683">
    <property type="entry name" value="Gfo/Idh/MocA-like_OxRdtase_N"/>
</dbReference>
<keyword evidence="4" id="KW-1185">Reference proteome</keyword>
<dbReference type="OrthoDB" id="10250282at2759"/>
<dbReference type="GO" id="GO:0000166">
    <property type="term" value="F:nucleotide binding"/>
    <property type="evidence" value="ECO:0007669"/>
    <property type="project" value="InterPro"/>
</dbReference>
<dbReference type="Pfam" id="PF01408">
    <property type="entry name" value="GFO_IDH_MocA"/>
    <property type="match status" value="1"/>
</dbReference>
<protein>
    <submittedName>
        <fullName evidence="3">Uncharacterized protein</fullName>
    </submittedName>
</protein>
<dbReference type="Gene3D" id="3.30.360.10">
    <property type="entry name" value="Dihydrodipicolinate Reductase, domain 2"/>
    <property type="match status" value="1"/>
</dbReference>
<evidence type="ECO:0000313" key="3">
    <source>
        <dbReference type="EMBL" id="KAF9489368.1"/>
    </source>
</evidence>
<dbReference type="InterPro" id="IPR036291">
    <property type="entry name" value="NAD(P)-bd_dom_sf"/>
</dbReference>
<dbReference type="PANTHER" id="PTHR43249">
    <property type="entry name" value="UDP-N-ACETYL-2-AMINO-2-DEOXY-D-GLUCURONATE OXIDASE"/>
    <property type="match status" value="1"/>
</dbReference>
<dbReference type="InterPro" id="IPR052515">
    <property type="entry name" value="Gfo/Idh/MocA_Oxidoreductase"/>
</dbReference>
<comment type="caution">
    <text evidence="3">The sequence shown here is derived from an EMBL/GenBank/DDBJ whole genome shotgun (WGS) entry which is preliminary data.</text>
</comment>
<proteinExistence type="predicted"/>
<dbReference type="EMBL" id="MU154673">
    <property type="protein sequence ID" value="KAF9489368.1"/>
    <property type="molecule type" value="Genomic_DNA"/>
</dbReference>
<dbReference type="Pfam" id="PF08635">
    <property type="entry name" value="ox_reductase_C"/>
    <property type="match status" value="1"/>
</dbReference>
<accession>A0A9P6DB57</accession>
<dbReference type="SUPFAM" id="SSF51735">
    <property type="entry name" value="NAD(P)-binding Rossmann-fold domains"/>
    <property type="match status" value="1"/>
</dbReference>
<dbReference type="AlphaFoldDB" id="A0A9P6DB57"/>
<organism evidence="3 4">
    <name type="scientific">Pleurotus eryngii</name>
    <name type="common">Boletus of the steppes</name>
    <dbReference type="NCBI Taxonomy" id="5323"/>
    <lineage>
        <taxon>Eukaryota</taxon>
        <taxon>Fungi</taxon>
        <taxon>Dikarya</taxon>
        <taxon>Basidiomycota</taxon>
        <taxon>Agaricomycotina</taxon>
        <taxon>Agaricomycetes</taxon>
        <taxon>Agaricomycetidae</taxon>
        <taxon>Agaricales</taxon>
        <taxon>Pleurotineae</taxon>
        <taxon>Pleurotaceae</taxon>
        <taxon>Pleurotus</taxon>
    </lineage>
</organism>
<name>A0A9P6DB57_PLEER</name>
<dbReference type="Proteomes" id="UP000807025">
    <property type="component" value="Unassembled WGS sequence"/>
</dbReference>
<dbReference type="SUPFAM" id="SSF55347">
    <property type="entry name" value="Glyceraldehyde-3-phosphate dehydrogenase-like, C-terminal domain"/>
    <property type="match status" value="1"/>
</dbReference>